<sequence>MSIPVCAPARPLSRAPKKRLPAGTVDCHFHVFGPERAWPYAPGRSYTPPDATLADYETLADSFGIARSVIIQPSPYGMDNRRSLQAIAESRLPMRAVLVVEPDVSDHDLAEFHRLGARGVRLNLLFGAGLALETAQTLAKRIQGLDWHLQFLADVSTLTDLTGFVERLRVPAVFDHLGHVPAHKGIRDAGFQNLLALVRDGLAWVKLSGTYRSTGLHATPYVDTRPFIDALIDANARQLVWGTDWPHPAIAVPMPDDTELVDQFNEWVDDTAVRQAIFVDNPERLYGFEPYSS</sequence>
<dbReference type="PANTHER" id="PTHR35563">
    <property type="entry name" value="BARREL METAL-DEPENDENT HYDROLASE, PUTATIVE (AFU_ORTHOLOGUE AFUA_1G16240)-RELATED"/>
    <property type="match status" value="1"/>
</dbReference>
<organism evidence="2 3">
    <name type="scientific">Paraburkholderia rhizosphaerae</name>
    <dbReference type="NCBI Taxonomy" id="480658"/>
    <lineage>
        <taxon>Bacteria</taxon>
        <taxon>Pseudomonadati</taxon>
        <taxon>Pseudomonadota</taxon>
        <taxon>Betaproteobacteria</taxon>
        <taxon>Burkholderiales</taxon>
        <taxon>Burkholderiaceae</taxon>
        <taxon>Paraburkholderia</taxon>
    </lineage>
</organism>
<dbReference type="Gene3D" id="3.20.20.140">
    <property type="entry name" value="Metal-dependent hydrolases"/>
    <property type="match status" value="1"/>
</dbReference>
<dbReference type="PANTHER" id="PTHR35563:SF2">
    <property type="entry name" value="BARREL METAL-DEPENDENT HYDROLASE, PUTATIVE (AFU_ORTHOLOGUE AFUA_1G16240)-RELATED"/>
    <property type="match status" value="1"/>
</dbReference>
<evidence type="ECO:0000313" key="2">
    <source>
        <dbReference type="EMBL" id="TDY50888.1"/>
    </source>
</evidence>
<evidence type="ECO:0000259" key="1">
    <source>
        <dbReference type="Pfam" id="PF04909"/>
    </source>
</evidence>
<name>A0A4R8LTP3_9BURK</name>
<dbReference type="InterPro" id="IPR006680">
    <property type="entry name" value="Amidohydro-rel"/>
</dbReference>
<dbReference type="AlphaFoldDB" id="A0A4R8LTP3"/>
<reference evidence="2 3" key="1">
    <citation type="submission" date="2019-03" db="EMBL/GenBank/DDBJ databases">
        <title>Genomic Encyclopedia of Type Strains, Phase III (KMG-III): the genomes of soil and plant-associated and newly described type strains.</title>
        <authorList>
            <person name="Whitman W."/>
        </authorList>
    </citation>
    <scope>NUCLEOTIDE SEQUENCE [LARGE SCALE GENOMIC DNA]</scope>
    <source>
        <strain evidence="2 3">LMG 29544</strain>
    </source>
</reference>
<keyword evidence="3" id="KW-1185">Reference proteome</keyword>
<dbReference type="InterPro" id="IPR032466">
    <property type="entry name" value="Metal_Hydrolase"/>
</dbReference>
<dbReference type="EMBL" id="SORE01000008">
    <property type="protein sequence ID" value="TDY50888.1"/>
    <property type="molecule type" value="Genomic_DNA"/>
</dbReference>
<proteinExistence type="predicted"/>
<dbReference type="RefSeq" id="WP_243849509.1">
    <property type="nucleotide sequence ID" value="NZ_JBHLUW010000003.1"/>
</dbReference>
<dbReference type="InterPro" id="IPR052358">
    <property type="entry name" value="Aro_Compnd_Degr_Hydrolases"/>
</dbReference>
<dbReference type="SUPFAM" id="SSF51556">
    <property type="entry name" value="Metallo-dependent hydrolases"/>
    <property type="match status" value="1"/>
</dbReference>
<feature type="domain" description="Amidohydrolase-related" evidence="1">
    <location>
        <begin position="25"/>
        <end position="288"/>
    </location>
</feature>
<dbReference type="GO" id="GO:0016787">
    <property type="term" value="F:hydrolase activity"/>
    <property type="evidence" value="ECO:0007669"/>
    <property type="project" value="UniProtKB-KW"/>
</dbReference>
<comment type="caution">
    <text evidence="2">The sequence shown here is derived from an EMBL/GenBank/DDBJ whole genome shotgun (WGS) entry which is preliminary data.</text>
</comment>
<protein>
    <submittedName>
        <fullName evidence="2">Putative TIM-barrel fold metal-dependent hydrolase</fullName>
    </submittedName>
</protein>
<gene>
    <name evidence="2" type="ORF">BX592_108125</name>
</gene>
<dbReference type="Pfam" id="PF04909">
    <property type="entry name" value="Amidohydro_2"/>
    <property type="match status" value="1"/>
</dbReference>
<evidence type="ECO:0000313" key="3">
    <source>
        <dbReference type="Proteomes" id="UP000295509"/>
    </source>
</evidence>
<dbReference type="Proteomes" id="UP000295509">
    <property type="component" value="Unassembled WGS sequence"/>
</dbReference>
<keyword evidence="2" id="KW-0378">Hydrolase</keyword>
<accession>A0A4R8LTP3</accession>